<name>A0A081AQV8_PHYNI</name>
<dbReference type="PANTHER" id="PTHR22812">
    <property type="entry name" value="CHROMOBOX PROTEIN"/>
    <property type="match status" value="1"/>
</dbReference>
<evidence type="ECO:0000313" key="5">
    <source>
        <dbReference type="EMBL" id="ETO81269.1"/>
    </source>
</evidence>
<dbReference type="Gene3D" id="2.40.50.40">
    <property type="match status" value="1"/>
</dbReference>
<dbReference type="InterPro" id="IPR023780">
    <property type="entry name" value="Chromo_domain"/>
</dbReference>
<dbReference type="AlphaFoldDB" id="A0A081AQV8"/>
<comment type="subcellular location">
    <subcellularLocation>
        <location evidence="1">Nucleus</location>
    </subcellularLocation>
</comment>
<dbReference type="InterPro" id="IPR016197">
    <property type="entry name" value="Chromo-like_dom_sf"/>
</dbReference>
<evidence type="ECO:0000259" key="4">
    <source>
        <dbReference type="PROSITE" id="PS50013"/>
    </source>
</evidence>
<dbReference type="InterPro" id="IPR051219">
    <property type="entry name" value="Heterochromatin_chromo-domain"/>
</dbReference>
<feature type="region of interest" description="Disordered" evidence="3">
    <location>
        <begin position="110"/>
        <end position="288"/>
    </location>
</feature>
<reference evidence="5 6" key="1">
    <citation type="submission" date="2013-11" db="EMBL/GenBank/DDBJ databases">
        <title>The Genome Sequence of Phytophthora parasitica P1976.</title>
        <authorList>
            <consortium name="The Broad Institute Genomics Platform"/>
            <person name="Russ C."/>
            <person name="Tyler B."/>
            <person name="Panabieres F."/>
            <person name="Shan W."/>
            <person name="Tripathy S."/>
            <person name="Grunwald N."/>
            <person name="Machado M."/>
            <person name="Johnson C.S."/>
            <person name="Walker B."/>
            <person name="Young S."/>
            <person name="Zeng Q."/>
            <person name="Gargeya S."/>
            <person name="Fitzgerald M."/>
            <person name="Haas B."/>
            <person name="Abouelleil A."/>
            <person name="Allen A.W."/>
            <person name="Alvarado L."/>
            <person name="Arachchi H.M."/>
            <person name="Berlin A.M."/>
            <person name="Chapman S.B."/>
            <person name="Gainer-Dewar J."/>
            <person name="Goldberg J."/>
            <person name="Griggs A."/>
            <person name="Gujja S."/>
            <person name="Hansen M."/>
            <person name="Howarth C."/>
            <person name="Imamovic A."/>
            <person name="Ireland A."/>
            <person name="Larimer J."/>
            <person name="McCowan C."/>
            <person name="Murphy C."/>
            <person name="Pearson M."/>
            <person name="Poon T.W."/>
            <person name="Priest M."/>
            <person name="Roberts A."/>
            <person name="Saif S."/>
            <person name="Shea T."/>
            <person name="Sisk P."/>
            <person name="Sykes S."/>
            <person name="Wortman J."/>
            <person name="Nusbaum C."/>
            <person name="Birren B."/>
        </authorList>
    </citation>
    <scope>NUCLEOTIDE SEQUENCE [LARGE SCALE GENOMIC DNA]</scope>
    <source>
        <strain evidence="5 6">P1976</strain>
    </source>
</reference>
<dbReference type="PROSITE" id="PS50013">
    <property type="entry name" value="CHROMO_2"/>
    <property type="match status" value="1"/>
</dbReference>
<evidence type="ECO:0000256" key="1">
    <source>
        <dbReference type="ARBA" id="ARBA00004123"/>
    </source>
</evidence>
<dbReference type="CDD" id="cd00024">
    <property type="entry name" value="CD_CSD"/>
    <property type="match status" value="1"/>
</dbReference>
<dbReference type="PROSITE" id="PS00598">
    <property type="entry name" value="CHROMO_1"/>
    <property type="match status" value="1"/>
</dbReference>
<dbReference type="GO" id="GO:0005634">
    <property type="term" value="C:nucleus"/>
    <property type="evidence" value="ECO:0007669"/>
    <property type="project" value="UniProtKB-SubCell"/>
</dbReference>
<feature type="compositionally biased region" description="Basic and acidic residues" evidence="3">
    <location>
        <begin position="227"/>
        <end position="237"/>
    </location>
</feature>
<organism evidence="5 6">
    <name type="scientific">Phytophthora nicotianae P1976</name>
    <dbReference type="NCBI Taxonomy" id="1317066"/>
    <lineage>
        <taxon>Eukaryota</taxon>
        <taxon>Sar</taxon>
        <taxon>Stramenopiles</taxon>
        <taxon>Oomycota</taxon>
        <taxon>Peronosporomycetes</taxon>
        <taxon>Peronosporales</taxon>
        <taxon>Peronosporaceae</taxon>
        <taxon>Phytophthora</taxon>
    </lineage>
</organism>
<protein>
    <recommendedName>
        <fullName evidence="4">Chromo domain-containing protein</fullName>
    </recommendedName>
</protein>
<dbReference type="Pfam" id="PF24626">
    <property type="entry name" value="SH3_Tf2-1"/>
    <property type="match status" value="1"/>
</dbReference>
<dbReference type="Pfam" id="PF00385">
    <property type="entry name" value="Chromo"/>
    <property type="match status" value="1"/>
</dbReference>
<evidence type="ECO:0000256" key="2">
    <source>
        <dbReference type="ARBA" id="ARBA00023242"/>
    </source>
</evidence>
<feature type="domain" description="Chromo" evidence="4">
    <location>
        <begin position="304"/>
        <end position="361"/>
    </location>
</feature>
<feature type="compositionally biased region" description="Basic and acidic residues" evidence="3">
    <location>
        <begin position="187"/>
        <end position="203"/>
    </location>
</feature>
<accession>A0A081AQV8</accession>
<dbReference type="Proteomes" id="UP000028582">
    <property type="component" value="Unassembled WGS sequence"/>
</dbReference>
<dbReference type="SMART" id="SM00298">
    <property type="entry name" value="CHROMO"/>
    <property type="match status" value="1"/>
</dbReference>
<dbReference type="InterPro" id="IPR056924">
    <property type="entry name" value="SH3_Tf2-1"/>
</dbReference>
<gene>
    <name evidence="5" type="ORF">F444_04393</name>
</gene>
<dbReference type="InterPro" id="IPR000953">
    <property type="entry name" value="Chromo/chromo_shadow_dom"/>
</dbReference>
<evidence type="ECO:0000256" key="3">
    <source>
        <dbReference type="SAM" id="MobiDB-lite"/>
    </source>
</evidence>
<comment type="caution">
    <text evidence="5">The sequence shown here is derived from an EMBL/GenBank/DDBJ whole genome shotgun (WGS) entry which is preliminary data.</text>
</comment>
<proteinExistence type="predicted"/>
<dbReference type="InterPro" id="IPR023779">
    <property type="entry name" value="Chromodomain_CS"/>
</dbReference>
<dbReference type="OrthoDB" id="125101at2759"/>
<evidence type="ECO:0000313" key="6">
    <source>
        <dbReference type="Proteomes" id="UP000028582"/>
    </source>
</evidence>
<dbReference type="EMBL" id="ANJA01000880">
    <property type="protein sequence ID" value="ETO81269.1"/>
    <property type="molecule type" value="Genomic_DNA"/>
</dbReference>
<dbReference type="SUPFAM" id="SSF54160">
    <property type="entry name" value="Chromo domain-like"/>
    <property type="match status" value="1"/>
</dbReference>
<sequence length="361" mass="40384">MDTKLIVISRVRDAMAAAQDRQKEYSDKHGRGNLNVFKVGEFVLLDTRNLPLDTVSSVDSNKLKHRFIGPFTVLARHGASYTIDLPKSMTTHPTFYVGRLKLHHDPQGVADLQTHLGPAPRSEERPQASTQRRASKPRAGQQGRDQDRMPVGPRTNEPQAYTPSKPGTYHTRTAGSAPRAAPDVVEDSQHVESGGRPRQDRTRRSGGPPAHADQRQLAATDPGVPQDQRERPGSRPERQHHRQSQGLVQSQAREHVDGAGQLQGPAADPQVEHSDESGSPEAAGTRISTRAPLPLLDWNGEVHYHVERVLQERRLSGKRQLLVKWRGYAHSENSWEPIERLQADCPKAVAIWEQKRRQLRK</sequence>
<keyword evidence="2" id="KW-0539">Nucleus</keyword>